<dbReference type="AlphaFoldDB" id="A0A8H5AS02"/>
<evidence type="ECO:0008006" key="3">
    <source>
        <dbReference type="Google" id="ProtNLM"/>
    </source>
</evidence>
<sequence length="571" mass="64343">MTISSPRYSYLLNSNELPSALEKATIQRDIIELEDRLSRMRCAVSPVRSLLPEVLGQIFVATATMQYKPGERIDTARVVDLSLVCKAWRAAAEMTHSLWADIFIAEPGPQIFDKAVAWMGRSGTTPKTLRIRLSHSYCERHEGYSVDANDEEISPDPEEPVSPCILDGVPLLKLFMEGPPLDNFEIGVTSTSCLRALLLRIQKETPKATPWMSLRSLDLRLYDPEHDLHWGEWRESSDASTSMFNSLPSSLTSLRIHLPSALPDAGGYDPQTPVHIPASTLRNLTSFTIVCDWDGTQIAMLLQHCTKAEYLDISYEFNPRQLWTQEANSLAQHNLPPHIHLSELRSLKVHYVPQCTAEHVLHFIDAPALLKIDVGIREDPEDQEGHNENEQLTVLRPTRLFLDSLGLLHPPRAVILQSLTITNQDFFEAGFGDKDIISILSPLVSLKRLVFIDVSFMGFDEEAGDSFAVMRRYMAADQQVLLLPCLEHLELTSPYCDFPLESLLRFIRARHRRYARQQASAVGNKSPNSLRRVVLRDIKNVLTLEEDCESASAVELVRGMGITVECIRSPE</sequence>
<accession>A0A8H5AS02</accession>
<proteinExistence type="predicted"/>
<protein>
    <recommendedName>
        <fullName evidence="3">F-box domain-containing protein</fullName>
    </recommendedName>
</protein>
<evidence type="ECO:0000313" key="2">
    <source>
        <dbReference type="Proteomes" id="UP000541558"/>
    </source>
</evidence>
<dbReference type="SUPFAM" id="SSF52047">
    <property type="entry name" value="RNI-like"/>
    <property type="match status" value="1"/>
</dbReference>
<dbReference type="InterPro" id="IPR032675">
    <property type="entry name" value="LRR_dom_sf"/>
</dbReference>
<reference evidence="1 2" key="1">
    <citation type="journal article" date="2020" name="ISME J.">
        <title>Uncovering the hidden diversity of litter-decomposition mechanisms in mushroom-forming fungi.</title>
        <authorList>
            <person name="Floudas D."/>
            <person name="Bentzer J."/>
            <person name="Ahren D."/>
            <person name="Johansson T."/>
            <person name="Persson P."/>
            <person name="Tunlid A."/>
        </authorList>
    </citation>
    <scope>NUCLEOTIDE SEQUENCE [LARGE SCALE GENOMIC DNA]</scope>
    <source>
        <strain evidence="1 2">CBS 175.51</strain>
    </source>
</reference>
<gene>
    <name evidence="1" type="ORF">D9611_013979</name>
</gene>
<evidence type="ECO:0000313" key="1">
    <source>
        <dbReference type="EMBL" id="KAF5309631.1"/>
    </source>
</evidence>
<dbReference type="OrthoDB" id="3071265at2759"/>
<keyword evidence="2" id="KW-1185">Reference proteome</keyword>
<dbReference type="Proteomes" id="UP000541558">
    <property type="component" value="Unassembled WGS sequence"/>
</dbReference>
<dbReference type="EMBL" id="JAACJK010000235">
    <property type="protein sequence ID" value="KAF5309631.1"/>
    <property type="molecule type" value="Genomic_DNA"/>
</dbReference>
<name>A0A8H5AS02_9AGAR</name>
<comment type="caution">
    <text evidence="1">The sequence shown here is derived from an EMBL/GenBank/DDBJ whole genome shotgun (WGS) entry which is preliminary data.</text>
</comment>
<dbReference type="Gene3D" id="3.80.10.10">
    <property type="entry name" value="Ribonuclease Inhibitor"/>
    <property type="match status" value="1"/>
</dbReference>
<organism evidence="1 2">
    <name type="scientific">Ephemerocybe angulata</name>
    <dbReference type="NCBI Taxonomy" id="980116"/>
    <lineage>
        <taxon>Eukaryota</taxon>
        <taxon>Fungi</taxon>
        <taxon>Dikarya</taxon>
        <taxon>Basidiomycota</taxon>
        <taxon>Agaricomycotina</taxon>
        <taxon>Agaricomycetes</taxon>
        <taxon>Agaricomycetidae</taxon>
        <taxon>Agaricales</taxon>
        <taxon>Agaricineae</taxon>
        <taxon>Psathyrellaceae</taxon>
        <taxon>Ephemerocybe</taxon>
    </lineage>
</organism>